<comment type="caution">
    <text evidence="2">The sequence shown here is derived from an EMBL/GenBank/DDBJ whole genome shotgun (WGS) entry which is preliminary data.</text>
</comment>
<keyword evidence="1" id="KW-0732">Signal</keyword>
<keyword evidence="3" id="KW-1185">Reference proteome</keyword>
<organism evidence="2 3">
    <name type="scientific">Modicisalibacter luteus</name>
    <dbReference type="NCBI Taxonomy" id="453962"/>
    <lineage>
        <taxon>Bacteria</taxon>
        <taxon>Pseudomonadati</taxon>
        <taxon>Pseudomonadota</taxon>
        <taxon>Gammaproteobacteria</taxon>
        <taxon>Oceanospirillales</taxon>
        <taxon>Halomonadaceae</taxon>
        <taxon>Modicisalibacter</taxon>
    </lineage>
</organism>
<accession>A0ABV7M996</accession>
<name>A0ABV7M996_9GAMM</name>
<protein>
    <submittedName>
        <fullName evidence="2">Uncharacterized protein</fullName>
    </submittedName>
</protein>
<feature type="chain" id="PRO_5046673356" evidence="1">
    <location>
        <begin position="26"/>
        <end position="117"/>
    </location>
</feature>
<dbReference type="Proteomes" id="UP001595640">
    <property type="component" value="Unassembled WGS sequence"/>
</dbReference>
<feature type="signal peptide" evidence="1">
    <location>
        <begin position="1"/>
        <end position="25"/>
    </location>
</feature>
<evidence type="ECO:0000313" key="2">
    <source>
        <dbReference type="EMBL" id="MFC3294444.1"/>
    </source>
</evidence>
<gene>
    <name evidence="2" type="ORF">ACFOEI_20665</name>
</gene>
<evidence type="ECO:0000313" key="3">
    <source>
        <dbReference type="Proteomes" id="UP001595640"/>
    </source>
</evidence>
<dbReference type="EMBL" id="JBHRUH010000050">
    <property type="protein sequence ID" value="MFC3294444.1"/>
    <property type="molecule type" value="Genomic_DNA"/>
</dbReference>
<dbReference type="RefSeq" id="WP_156817318.1">
    <property type="nucleotide sequence ID" value="NZ_BMXD01000004.1"/>
</dbReference>
<evidence type="ECO:0000256" key="1">
    <source>
        <dbReference type="SAM" id="SignalP"/>
    </source>
</evidence>
<reference evidence="3" key="1">
    <citation type="journal article" date="2019" name="Int. J. Syst. Evol. Microbiol.">
        <title>The Global Catalogue of Microorganisms (GCM) 10K type strain sequencing project: providing services to taxonomists for standard genome sequencing and annotation.</title>
        <authorList>
            <consortium name="The Broad Institute Genomics Platform"/>
            <consortium name="The Broad Institute Genome Sequencing Center for Infectious Disease"/>
            <person name="Wu L."/>
            <person name="Ma J."/>
        </authorList>
    </citation>
    <scope>NUCLEOTIDE SEQUENCE [LARGE SCALE GENOMIC DNA]</scope>
    <source>
        <strain evidence="3">KCTC 12847</strain>
    </source>
</reference>
<proteinExistence type="predicted"/>
<sequence>MTPRKGMQRICLGAALFVVATTASAGTAKAIERTPREDHQLVEKCRQVAMENAGHELENKQIKDSNLPEYEQGKEFELRVSFLGHGNTFHNVTCHVSPEGEVHFKNNDQGGLPSVGN</sequence>